<keyword evidence="6 8" id="KW-0472">Membrane</keyword>
<dbReference type="Proteomes" id="UP000186104">
    <property type="component" value="Chromosome"/>
</dbReference>
<evidence type="ECO:0000256" key="1">
    <source>
        <dbReference type="ARBA" id="ARBA00004651"/>
    </source>
</evidence>
<dbReference type="PANTHER" id="PTHR43099:SF4">
    <property type="entry name" value="INTEGRAL MEMBRANE PROTEIN"/>
    <property type="match status" value="1"/>
</dbReference>
<keyword evidence="4" id="KW-0677">Repeat</keyword>
<evidence type="ECO:0000313" key="12">
    <source>
        <dbReference type="EMBL" id="ANI93908.1"/>
    </source>
</evidence>
<evidence type="ECO:0000256" key="8">
    <source>
        <dbReference type="PROSITE-ProRule" id="PRU01193"/>
    </source>
</evidence>
<sequence length="345" mass="36999">MSDMTALGVLVLLLVGNAYFVAAEFAMVAARRDHVEPAAANGSTFARMSLRSIDELSNSLATTQLGITACSLLIGAVGEPALAHLIEGPLESWGVPSGLLHPIALVIALLIVTFLHMVFGEMVPKSMSIARPGPAALLLGPLLRVITIVFRPVVWLMNTSANAFVRHVLRETPTDDAGSTFTVEQLRAAVHRSNETGSLDQDETALITGAIEFQSRVASDAMTPLDRVVSVPGTDTVARVHRTCVESGFSRLPVRGHDEEFVGYVHVKDLLEGHDLAEAIPATEIRRMGAFDADTPLREVMERMRRDLTHVASVCNPETGEIEGITSLADVLRDIAGQSHAVSES</sequence>
<dbReference type="AlphaFoldDB" id="A0A173LQB5"/>
<evidence type="ECO:0000256" key="6">
    <source>
        <dbReference type="ARBA" id="ARBA00023136"/>
    </source>
</evidence>
<dbReference type="InterPro" id="IPR002550">
    <property type="entry name" value="CNNM"/>
</dbReference>
<organism evidence="12 13">
    <name type="scientific">Dietzia timorensis</name>
    <dbReference type="NCBI Taxonomy" id="499555"/>
    <lineage>
        <taxon>Bacteria</taxon>
        <taxon>Bacillati</taxon>
        <taxon>Actinomycetota</taxon>
        <taxon>Actinomycetes</taxon>
        <taxon>Mycobacteriales</taxon>
        <taxon>Dietziaceae</taxon>
        <taxon>Dietzia</taxon>
    </lineage>
</organism>
<name>A0A173LQB5_9ACTN</name>
<dbReference type="EMBL" id="CP015961">
    <property type="protein sequence ID" value="ANI93908.1"/>
    <property type="molecule type" value="Genomic_DNA"/>
</dbReference>
<protein>
    <submittedName>
        <fullName evidence="12">Uncharacterized protein</fullName>
    </submittedName>
</protein>
<keyword evidence="5 8" id="KW-1133">Transmembrane helix</keyword>
<dbReference type="InterPro" id="IPR000644">
    <property type="entry name" value="CBS_dom"/>
</dbReference>
<dbReference type="OrthoDB" id="110231at2"/>
<dbReference type="InterPro" id="IPR051676">
    <property type="entry name" value="UPF0053_domain"/>
</dbReference>
<keyword evidence="2" id="KW-1003">Cell membrane</keyword>
<dbReference type="GO" id="GO:0005886">
    <property type="term" value="C:plasma membrane"/>
    <property type="evidence" value="ECO:0007669"/>
    <property type="project" value="UniProtKB-SubCell"/>
</dbReference>
<gene>
    <name evidence="12" type="ORF">BJL86_3149</name>
</gene>
<keyword evidence="13" id="KW-1185">Reference proteome</keyword>
<dbReference type="PROSITE" id="PS51371">
    <property type="entry name" value="CBS"/>
    <property type="match status" value="2"/>
</dbReference>
<accession>A0A173LQB5</accession>
<comment type="subcellular location">
    <subcellularLocation>
        <location evidence="1">Cell membrane</location>
        <topology evidence="1">Multi-pass membrane protein</topology>
    </subcellularLocation>
</comment>
<dbReference type="KEGG" id="dtm:BJL86_3149"/>
<proteinExistence type="predicted"/>
<evidence type="ECO:0000256" key="9">
    <source>
        <dbReference type="SAM" id="Phobius"/>
    </source>
</evidence>
<dbReference type="Pfam" id="PF00571">
    <property type="entry name" value="CBS"/>
    <property type="match status" value="2"/>
</dbReference>
<evidence type="ECO:0000256" key="3">
    <source>
        <dbReference type="ARBA" id="ARBA00022692"/>
    </source>
</evidence>
<evidence type="ECO:0000256" key="7">
    <source>
        <dbReference type="PROSITE-ProRule" id="PRU00703"/>
    </source>
</evidence>
<dbReference type="STRING" id="499555.BJL86_3149"/>
<dbReference type="PANTHER" id="PTHR43099">
    <property type="entry name" value="UPF0053 PROTEIN YRKA"/>
    <property type="match status" value="1"/>
</dbReference>
<feature type="transmembrane region" description="Helical" evidence="9">
    <location>
        <begin position="99"/>
        <end position="123"/>
    </location>
</feature>
<keyword evidence="3 8" id="KW-0812">Transmembrane</keyword>
<dbReference type="PROSITE" id="PS51846">
    <property type="entry name" value="CNNM"/>
    <property type="match status" value="1"/>
</dbReference>
<dbReference type="CDD" id="cd04590">
    <property type="entry name" value="CBS_pair_CorC_HlyC_assoc"/>
    <property type="match status" value="1"/>
</dbReference>
<reference evidence="12 13" key="1">
    <citation type="submission" date="2016-06" db="EMBL/GenBank/DDBJ databases">
        <title>Complete genome sequence of a saline-alkali tolerant type strain Dietzia timorensis ID05-A0528T.</title>
        <authorList>
            <person name="Wu X."/>
        </authorList>
    </citation>
    <scope>NUCLEOTIDE SEQUENCE [LARGE SCALE GENOMIC DNA]</scope>
    <source>
        <strain evidence="12 13">ID05-A0528</strain>
    </source>
</reference>
<evidence type="ECO:0000259" key="10">
    <source>
        <dbReference type="PROSITE" id="PS51371"/>
    </source>
</evidence>
<dbReference type="Gene3D" id="3.10.580.10">
    <property type="entry name" value="CBS-domain"/>
    <property type="match status" value="1"/>
</dbReference>
<dbReference type="Pfam" id="PF01595">
    <property type="entry name" value="CNNM"/>
    <property type="match status" value="1"/>
</dbReference>
<keyword evidence="7" id="KW-0129">CBS domain</keyword>
<feature type="domain" description="CNNM transmembrane" evidence="11">
    <location>
        <begin position="1"/>
        <end position="203"/>
    </location>
</feature>
<evidence type="ECO:0000313" key="13">
    <source>
        <dbReference type="Proteomes" id="UP000186104"/>
    </source>
</evidence>
<dbReference type="RefSeq" id="WP_067478838.1">
    <property type="nucleotide sequence ID" value="NZ_CP015961.1"/>
</dbReference>
<evidence type="ECO:0000256" key="5">
    <source>
        <dbReference type="ARBA" id="ARBA00022989"/>
    </source>
</evidence>
<evidence type="ECO:0000259" key="11">
    <source>
        <dbReference type="PROSITE" id="PS51846"/>
    </source>
</evidence>
<evidence type="ECO:0000256" key="2">
    <source>
        <dbReference type="ARBA" id="ARBA00022475"/>
    </source>
</evidence>
<feature type="transmembrane region" description="Helical" evidence="9">
    <location>
        <begin position="135"/>
        <end position="157"/>
    </location>
</feature>
<dbReference type="SUPFAM" id="SSF54631">
    <property type="entry name" value="CBS-domain pair"/>
    <property type="match status" value="1"/>
</dbReference>
<feature type="domain" description="CBS" evidence="10">
    <location>
        <begin position="284"/>
        <end position="342"/>
    </location>
</feature>
<feature type="domain" description="CBS" evidence="10">
    <location>
        <begin position="222"/>
        <end position="283"/>
    </location>
</feature>
<dbReference type="InterPro" id="IPR044751">
    <property type="entry name" value="Ion_transp-like_CBS"/>
</dbReference>
<dbReference type="InterPro" id="IPR046342">
    <property type="entry name" value="CBS_dom_sf"/>
</dbReference>
<evidence type="ECO:0000256" key="4">
    <source>
        <dbReference type="ARBA" id="ARBA00022737"/>
    </source>
</evidence>